<evidence type="ECO:0000313" key="2">
    <source>
        <dbReference type="EMBL" id="CAB4645327.1"/>
    </source>
</evidence>
<dbReference type="Gene3D" id="3.40.50.300">
    <property type="entry name" value="P-loop containing nucleotide triphosphate hydrolases"/>
    <property type="match status" value="1"/>
</dbReference>
<dbReference type="Pfam" id="PF13238">
    <property type="entry name" value="AAA_18"/>
    <property type="match status" value="1"/>
</dbReference>
<dbReference type="EMBL" id="CAEZWI010000010">
    <property type="protein sequence ID" value="CAB4645327.1"/>
    <property type="molecule type" value="Genomic_DNA"/>
</dbReference>
<name>A0A6J6K6H5_9ZZZZ</name>
<dbReference type="EMBL" id="CAEZWD010000004">
    <property type="protein sequence ID" value="CAB4641282.1"/>
    <property type="molecule type" value="Genomic_DNA"/>
</dbReference>
<protein>
    <submittedName>
        <fullName evidence="2">Unannotated protein</fullName>
    </submittedName>
</protein>
<dbReference type="InterPro" id="IPR027417">
    <property type="entry name" value="P-loop_NTPase"/>
</dbReference>
<sequence>MTFFELSTVKSAIANSDALCGETKIVTIDGPAGSGKTTLAHELSISMSDANGPMSIVHLDELYEGWDDALGQKLFDRIEAWILTPIKNGLSPKHLTYDWHQSKYVSWSELPLTPVVIIEGVGAGHSALRTNVSQAIWVEADDNLLLDRVVQRDGEVVRNEMLIWKARERSYFDLHDVKRSAHIHMQGQ</sequence>
<proteinExistence type="predicted"/>
<dbReference type="SUPFAM" id="SSF52540">
    <property type="entry name" value="P-loop containing nucleoside triphosphate hydrolases"/>
    <property type="match status" value="1"/>
</dbReference>
<reference evidence="2" key="1">
    <citation type="submission" date="2020-05" db="EMBL/GenBank/DDBJ databases">
        <authorList>
            <person name="Chiriac C."/>
            <person name="Salcher M."/>
            <person name="Ghai R."/>
            <person name="Kavagutti S V."/>
        </authorList>
    </citation>
    <scope>NUCLEOTIDE SEQUENCE</scope>
</reference>
<evidence type="ECO:0000313" key="1">
    <source>
        <dbReference type="EMBL" id="CAB4641282.1"/>
    </source>
</evidence>
<gene>
    <name evidence="1" type="ORF">UFOPK2171_00089</name>
    <name evidence="2" type="ORF">UFOPK2237_00184</name>
</gene>
<organism evidence="2">
    <name type="scientific">freshwater metagenome</name>
    <dbReference type="NCBI Taxonomy" id="449393"/>
    <lineage>
        <taxon>unclassified sequences</taxon>
        <taxon>metagenomes</taxon>
        <taxon>ecological metagenomes</taxon>
    </lineage>
</organism>
<dbReference type="AlphaFoldDB" id="A0A6J6K6H5"/>
<accession>A0A6J6K6H5</accession>